<evidence type="ECO:0000313" key="4">
    <source>
        <dbReference type="Proteomes" id="UP000278962"/>
    </source>
</evidence>
<dbReference type="InterPro" id="IPR003140">
    <property type="entry name" value="PLipase/COase/thioEstase"/>
</dbReference>
<dbReference type="RefSeq" id="WP_121257536.1">
    <property type="nucleotide sequence ID" value="NZ_RBIL01000002.1"/>
</dbReference>
<dbReference type="OrthoDB" id="9767239at2"/>
<dbReference type="InterPro" id="IPR050955">
    <property type="entry name" value="Plant_Biomass_Hydrol_Est"/>
</dbReference>
<dbReference type="InterPro" id="IPR029058">
    <property type="entry name" value="AB_hydrolase_fold"/>
</dbReference>
<reference evidence="3 4" key="1">
    <citation type="submission" date="2018-10" db="EMBL/GenBank/DDBJ databases">
        <title>Genomic Encyclopedia of Archaeal and Bacterial Type Strains, Phase II (KMG-II): from individual species to whole genera.</title>
        <authorList>
            <person name="Goeker M."/>
        </authorList>
    </citation>
    <scope>NUCLEOTIDE SEQUENCE [LARGE SCALE GENOMIC DNA]</scope>
    <source>
        <strain evidence="3 4">DSM 14954</strain>
    </source>
</reference>
<sequence length="303" mass="31708">MSQDIQAASDSLVIDGRKRTYTVVAGPAPRAALLVFHGSRQNGVVHRRFTGGSFDALARTHDAAVVYLDGYAGNWNDARRESRFKARRENVDDVAFTRAVVGQLASSHGVDTGRVFAVGYSNGGQMVMRLAHETPQLLAGAAVIAATMPTPEHFLLDGATPAAVPMLLIHGTKDRIVPYEGGELAWWARALFKVGGSNLSMPQTAAYFAAANGLDVAPTTAVVASDGATTVERLEYRAGGRPPVVLYTVIGGGHTIPGPKAAPFIVGRTSTAVDTATLLTQHFLDGAVGEASAESAVSSRPAS</sequence>
<dbReference type="Pfam" id="PF02230">
    <property type="entry name" value="Abhydrolase_2"/>
    <property type="match status" value="1"/>
</dbReference>
<dbReference type="PANTHER" id="PTHR43037:SF1">
    <property type="entry name" value="BLL1128 PROTEIN"/>
    <property type="match status" value="1"/>
</dbReference>
<evidence type="ECO:0000313" key="3">
    <source>
        <dbReference type="EMBL" id="RKQ88217.1"/>
    </source>
</evidence>
<evidence type="ECO:0000259" key="2">
    <source>
        <dbReference type="Pfam" id="PF02230"/>
    </source>
</evidence>
<dbReference type="Proteomes" id="UP000278962">
    <property type="component" value="Unassembled WGS sequence"/>
</dbReference>
<organism evidence="3 4">
    <name type="scientific">Solirubrobacter pauli</name>
    <dbReference type="NCBI Taxonomy" id="166793"/>
    <lineage>
        <taxon>Bacteria</taxon>
        <taxon>Bacillati</taxon>
        <taxon>Actinomycetota</taxon>
        <taxon>Thermoleophilia</taxon>
        <taxon>Solirubrobacterales</taxon>
        <taxon>Solirubrobacteraceae</taxon>
        <taxon>Solirubrobacter</taxon>
    </lineage>
</organism>
<comment type="caution">
    <text evidence="3">The sequence shown here is derived from an EMBL/GenBank/DDBJ whole genome shotgun (WGS) entry which is preliminary data.</text>
</comment>
<protein>
    <submittedName>
        <fullName evidence="3">Polyhydroxybutyrate depolymerase</fullName>
    </submittedName>
</protein>
<dbReference type="Gene3D" id="3.40.50.1820">
    <property type="entry name" value="alpha/beta hydrolase"/>
    <property type="match status" value="1"/>
</dbReference>
<dbReference type="EMBL" id="RBIL01000002">
    <property type="protein sequence ID" value="RKQ88217.1"/>
    <property type="molecule type" value="Genomic_DNA"/>
</dbReference>
<proteinExistence type="predicted"/>
<keyword evidence="1" id="KW-0732">Signal</keyword>
<keyword evidence="4" id="KW-1185">Reference proteome</keyword>
<dbReference type="PANTHER" id="PTHR43037">
    <property type="entry name" value="UNNAMED PRODUCT-RELATED"/>
    <property type="match status" value="1"/>
</dbReference>
<dbReference type="AlphaFoldDB" id="A0A660L2Q2"/>
<feature type="domain" description="Phospholipase/carboxylesterase/thioesterase" evidence="2">
    <location>
        <begin position="107"/>
        <end position="184"/>
    </location>
</feature>
<evidence type="ECO:0000256" key="1">
    <source>
        <dbReference type="ARBA" id="ARBA00022729"/>
    </source>
</evidence>
<name>A0A660L2Q2_9ACTN</name>
<gene>
    <name evidence="3" type="ORF">C8N24_6258</name>
</gene>
<accession>A0A660L2Q2</accession>
<dbReference type="GO" id="GO:0016787">
    <property type="term" value="F:hydrolase activity"/>
    <property type="evidence" value="ECO:0007669"/>
    <property type="project" value="InterPro"/>
</dbReference>
<dbReference type="SUPFAM" id="SSF53474">
    <property type="entry name" value="alpha/beta-Hydrolases"/>
    <property type="match status" value="1"/>
</dbReference>